<name>A0A8U0I1A4_9EURY</name>
<dbReference type="KEGG" id="halx:M0R89_20310"/>
<dbReference type="Proteomes" id="UP000830729">
    <property type="component" value="Plasmid unnamed2"/>
</dbReference>
<accession>A0A8U0I1A4</accession>
<feature type="domain" description="N-acetyltransferase" evidence="1">
    <location>
        <begin position="179"/>
        <end position="325"/>
    </location>
</feature>
<dbReference type="SUPFAM" id="SSF55729">
    <property type="entry name" value="Acyl-CoA N-acyltransferases (Nat)"/>
    <property type="match status" value="1"/>
</dbReference>
<sequence length="325" mass="36255">MEFEVRRLTDYTTVRDGIDCWNRAHPGFSLPERVVTQSVFAPFDGLDVTAWGAVSEGSVVAVAVGKRLVERIPDYAGPEQGWISLFAVDPSVADRRAVADELLATVERAATDRGVSRLRFGGDPGQVLPGAPTEFDRLRETLRDAGFESRGTVHDLQRDIAGFDPGERVARVGESWPDLTVERVGADDADLRSFLADQFPGRWYYEARNVCRVPGGGTDYWLLRHDGTAVGFARTNTPDSTYRGANVNWADRLDGAVCGLGPLGVHESYRGRGWGLWMIATIVERYRDARYDRTVIDWTGLLDYYRKLGFEPWLAYETLEKEVSA</sequence>
<proteinExistence type="predicted"/>
<gene>
    <name evidence="2" type="ORF">M0R89_20310</name>
</gene>
<keyword evidence="3" id="KW-1185">Reference proteome</keyword>
<organism evidence="2 3">
    <name type="scientific">Halorussus limi</name>
    <dbReference type="NCBI Taxonomy" id="2938695"/>
    <lineage>
        <taxon>Archaea</taxon>
        <taxon>Methanobacteriati</taxon>
        <taxon>Methanobacteriota</taxon>
        <taxon>Stenosarchaea group</taxon>
        <taxon>Halobacteria</taxon>
        <taxon>Halobacteriales</taxon>
        <taxon>Haladaptataceae</taxon>
        <taxon>Halorussus</taxon>
    </lineage>
</organism>
<dbReference type="Gene3D" id="3.40.630.30">
    <property type="match status" value="2"/>
</dbReference>
<dbReference type="EMBL" id="CP096661">
    <property type="protein sequence ID" value="UPV76813.1"/>
    <property type="molecule type" value="Genomic_DNA"/>
</dbReference>
<evidence type="ECO:0000313" key="2">
    <source>
        <dbReference type="EMBL" id="UPV76813.1"/>
    </source>
</evidence>
<evidence type="ECO:0000259" key="1">
    <source>
        <dbReference type="PROSITE" id="PS51186"/>
    </source>
</evidence>
<reference evidence="2 3" key="1">
    <citation type="submission" date="2022-04" db="EMBL/GenBank/DDBJ databases">
        <title>Diverse halophilic archaea isolated from saline environments.</title>
        <authorList>
            <person name="Cui H.-L."/>
        </authorList>
    </citation>
    <scope>NUCLEOTIDE SEQUENCE [LARGE SCALE GENOMIC DNA]</scope>
    <source>
        <strain evidence="2 3">XZYJT49</strain>
        <plasmid evidence="2 3">unnamed2</plasmid>
    </source>
</reference>
<dbReference type="AlphaFoldDB" id="A0A8U0I1A4"/>
<protein>
    <submittedName>
        <fullName evidence="2">GNAT family N-acetyltransferase</fullName>
    </submittedName>
</protein>
<dbReference type="RefSeq" id="WP_248652846.1">
    <property type="nucleotide sequence ID" value="NZ_CP096661.1"/>
</dbReference>
<dbReference type="Pfam" id="PF00583">
    <property type="entry name" value="Acetyltransf_1"/>
    <property type="match status" value="1"/>
</dbReference>
<dbReference type="InterPro" id="IPR016181">
    <property type="entry name" value="Acyl_CoA_acyltransferase"/>
</dbReference>
<dbReference type="GeneID" id="72187595"/>
<evidence type="ECO:0000313" key="3">
    <source>
        <dbReference type="Proteomes" id="UP000830729"/>
    </source>
</evidence>
<dbReference type="InterPro" id="IPR000182">
    <property type="entry name" value="GNAT_dom"/>
</dbReference>
<dbReference type="PROSITE" id="PS51186">
    <property type="entry name" value="GNAT"/>
    <property type="match status" value="1"/>
</dbReference>
<dbReference type="CDD" id="cd04301">
    <property type="entry name" value="NAT_SF"/>
    <property type="match status" value="2"/>
</dbReference>
<geneLocation type="plasmid" evidence="2 3">
    <name>unnamed2</name>
</geneLocation>
<keyword evidence="2" id="KW-0614">Plasmid</keyword>
<dbReference type="GO" id="GO:0016747">
    <property type="term" value="F:acyltransferase activity, transferring groups other than amino-acyl groups"/>
    <property type="evidence" value="ECO:0007669"/>
    <property type="project" value="InterPro"/>
</dbReference>